<evidence type="ECO:0000259" key="4">
    <source>
        <dbReference type="Pfam" id="PF01345"/>
    </source>
</evidence>
<feature type="region of interest" description="Disordered" evidence="1">
    <location>
        <begin position="197"/>
        <end position="221"/>
    </location>
</feature>
<evidence type="ECO:0000256" key="1">
    <source>
        <dbReference type="SAM" id="MobiDB-lite"/>
    </source>
</evidence>
<proteinExistence type="predicted"/>
<protein>
    <submittedName>
        <fullName evidence="5">DUF11 domain-containing protein</fullName>
    </submittedName>
</protein>
<dbReference type="Proteomes" id="UP000832041">
    <property type="component" value="Chromosome"/>
</dbReference>
<feature type="chain" id="PRO_5045149886" evidence="3">
    <location>
        <begin position="28"/>
        <end position="221"/>
    </location>
</feature>
<keyword evidence="2" id="KW-0472">Membrane</keyword>
<reference evidence="5 6" key="1">
    <citation type="submission" date="2020-04" db="EMBL/GenBank/DDBJ databases">
        <title>Thermobifida alba genome sequencing and assembly.</title>
        <authorList>
            <person name="Luzics S."/>
            <person name="Horvath B."/>
            <person name="Nagy I."/>
            <person name="Toth A."/>
            <person name="Nagy I."/>
            <person name="Kukolya J."/>
        </authorList>
    </citation>
    <scope>NUCLEOTIDE SEQUENCE [LARGE SCALE GENOMIC DNA]</scope>
    <source>
        <strain evidence="5 6">DSM 43795</strain>
    </source>
</reference>
<feature type="compositionally biased region" description="Basic and acidic residues" evidence="1">
    <location>
        <begin position="211"/>
        <end position="221"/>
    </location>
</feature>
<gene>
    <name evidence="5" type="ORF">FOF52_19565</name>
</gene>
<feature type="transmembrane region" description="Helical" evidence="2">
    <location>
        <begin position="167"/>
        <end position="189"/>
    </location>
</feature>
<dbReference type="InterPro" id="IPR001434">
    <property type="entry name" value="OmcB-like_DUF11"/>
</dbReference>
<dbReference type="Pfam" id="PF01345">
    <property type="entry name" value="DUF11"/>
    <property type="match status" value="1"/>
</dbReference>
<dbReference type="RefSeq" id="WP_248591376.1">
    <property type="nucleotide sequence ID" value="NZ_BAABEB010000011.1"/>
</dbReference>
<keyword evidence="3" id="KW-0732">Signal</keyword>
<evidence type="ECO:0000256" key="3">
    <source>
        <dbReference type="SAM" id="SignalP"/>
    </source>
</evidence>
<keyword evidence="2" id="KW-0812">Transmembrane</keyword>
<evidence type="ECO:0000256" key="2">
    <source>
        <dbReference type="SAM" id="Phobius"/>
    </source>
</evidence>
<feature type="signal peptide" evidence="3">
    <location>
        <begin position="1"/>
        <end position="27"/>
    </location>
</feature>
<organism evidence="5 6">
    <name type="scientific">Thermobifida alba</name>
    <name type="common">Thermomonospora alba</name>
    <dbReference type="NCBI Taxonomy" id="53522"/>
    <lineage>
        <taxon>Bacteria</taxon>
        <taxon>Bacillati</taxon>
        <taxon>Actinomycetota</taxon>
        <taxon>Actinomycetes</taxon>
        <taxon>Streptosporangiales</taxon>
        <taxon>Nocardiopsidaceae</taxon>
        <taxon>Thermobifida</taxon>
    </lineage>
</organism>
<name>A0ABY4L5E1_THEAE</name>
<keyword evidence="2" id="KW-1133">Transmembrane helix</keyword>
<feature type="domain" description="DUF11" evidence="4">
    <location>
        <begin position="42"/>
        <end position="132"/>
    </location>
</feature>
<evidence type="ECO:0000313" key="6">
    <source>
        <dbReference type="Proteomes" id="UP000832041"/>
    </source>
</evidence>
<sequence>MAVRSSTTAAVLGGLAVLAAVPSTAAASPSPEDADTARNGGIALTVTDSRDRLAVGEDTAYTVTVRNEGQEAVADLLVAQTAPAPLDFHEADGGGVVEGDTVVWLLSLDPGQEAARTVTATLVERPDQDRVATTVCAGRPDEPNPLVCVDDETAVAAEDGGIPLRPFLTGLAVAAAIALLAGVAALLLLRRPRRSRGRHAVRRRPRRGRTTARERSPTAGR</sequence>
<evidence type="ECO:0000313" key="5">
    <source>
        <dbReference type="EMBL" id="UPT22871.1"/>
    </source>
</evidence>
<keyword evidence="6" id="KW-1185">Reference proteome</keyword>
<dbReference type="EMBL" id="CP051627">
    <property type="protein sequence ID" value="UPT22871.1"/>
    <property type="molecule type" value="Genomic_DNA"/>
</dbReference>
<feature type="compositionally biased region" description="Basic residues" evidence="1">
    <location>
        <begin position="197"/>
        <end position="210"/>
    </location>
</feature>
<accession>A0ABY4L5E1</accession>